<proteinExistence type="predicted"/>
<dbReference type="RefSeq" id="WP_338364372.1">
    <property type="nucleotide sequence ID" value="NZ_CAWVOK010000026.1"/>
</dbReference>
<sequence>MSKGKGTSKNNPNARKKNTQIKTYNGKEILPIMLLKIAGKRRVVAQYKNGSLVTDANGNTVNYKDISYE</sequence>
<evidence type="ECO:0000256" key="1">
    <source>
        <dbReference type="SAM" id="MobiDB-lite"/>
    </source>
</evidence>
<comment type="caution">
    <text evidence="2">The sequence shown here is derived from an EMBL/GenBank/DDBJ whole genome shotgun (WGS) entry which is preliminary data.</text>
</comment>
<evidence type="ECO:0000313" key="3">
    <source>
        <dbReference type="Proteomes" id="UP001314181"/>
    </source>
</evidence>
<name>A0ABM9N8Q8_9RICK</name>
<feature type="region of interest" description="Disordered" evidence="1">
    <location>
        <begin position="1"/>
        <end position="22"/>
    </location>
</feature>
<dbReference type="Proteomes" id="UP001314181">
    <property type="component" value="Unassembled WGS sequence"/>
</dbReference>
<dbReference type="EMBL" id="CAWVOK010000026">
    <property type="protein sequence ID" value="CAK8163294.1"/>
    <property type="molecule type" value="Genomic_DNA"/>
</dbReference>
<evidence type="ECO:0000313" key="2">
    <source>
        <dbReference type="EMBL" id="CAK8163294.1"/>
    </source>
</evidence>
<organism evidence="2 3">
    <name type="scientific">Candidatus Xenohaliotis californiensis</name>
    <dbReference type="NCBI Taxonomy" id="84677"/>
    <lineage>
        <taxon>Bacteria</taxon>
        <taxon>Pseudomonadati</taxon>
        <taxon>Pseudomonadota</taxon>
        <taxon>Alphaproteobacteria</taxon>
        <taxon>Rickettsiales</taxon>
        <taxon>Anaplasmataceae</taxon>
        <taxon>Candidatus Xenohaliotis</taxon>
    </lineage>
</organism>
<accession>A0ABM9N8Q8</accession>
<keyword evidence="3" id="KW-1185">Reference proteome</keyword>
<reference evidence="2 3" key="1">
    <citation type="submission" date="2024-01" db="EMBL/GenBank/DDBJ databases">
        <authorList>
            <person name="Kunselman E."/>
        </authorList>
    </citation>
    <scope>NUCLEOTIDE SEQUENCE [LARGE SCALE GENOMIC DNA]</scope>
    <source>
        <strain evidence="2">2 abalone samples</strain>
    </source>
</reference>
<feature type="compositionally biased region" description="Polar residues" evidence="1">
    <location>
        <begin position="1"/>
        <end position="13"/>
    </location>
</feature>
<protein>
    <submittedName>
        <fullName evidence="2">Uncharacterized protein</fullName>
    </submittedName>
</protein>
<gene>
    <name evidence="2" type="ORF">CAXC1_330054</name>
</gene>